<sequence length="141" mass="14337">MVNPSELSDESSCRAGGVLAVFTQNRRQSQPTNATTFDPAGRATLVHTAVAGLSGSTPVDDTFTHYSSATGAVDYSGTQNPSTRGETGRVSTGYDAWGRTIAYTDGNGVVTSTTYVGPGANGAGSVSTVKDNQSSTAYTGA</sequence>
<protein>
    <submittedName>
        <fullName evidence="2">YD repeat-containing protein</fullName>
    </submittedName>
</protein>
<organism evidence="2 3">
    <name type="scientific">Luteimicrobium subarcticum</name>
    <dbReference type="NCBI Taxonomy" id="620910"/>
    <lineage>
        <taxon>Bacteria</taxon>
        <taxon>Bacillati</taxon>
        <taxon>Actinomycetota</taxon>
        <taxon>Actinomycetes</taxon>
        <taxon>Micrococcales</taxon>
        <taxon>Luteimicrobium</taxon>
    </lineage>
</organism>
<name>A0A2M8W391_9MICO</name>
<feature type="compositionally biased region" description="Polar residues" evidence="1">
    <location>
        <begin position="124"/>
        <end position="141"/>
    </location>
</feature>
<dbReference type="Gene3D" id="2.180.10.10">
    <property type="entry name" value="RHS repeat-associated core"/>
    <property type="match status" value="1"/>
</dbReference>
<dbReference type="Proteomes" id="UP000231586">
    <property type="component" value="Unassembled WGS sequence"/>
</dbReference>
<gene>
    <name evidence="2" type="ORF">CLV34_2928</name>
</gene>
<keyword evidence="3" id="KW-1185">Reference proteome</keyword>
<evidence type="ECO:0000313" key="3">
    <source>
        <dbReference type="Proteomes" id="UP000231586"/>
    </source>
</evidence>
<dbReference type="EMBL" id="PGTZ01000012">
    <property type="protein sequence ID" value="PJI85416.1"/>
    <property type="molecule type" value="Genomic_DNA"/>
</dbReference>
<dbReference type="AlphaFoldDB" id="A0A2M8W391"/>
<proteinExistence type="predicted"/>
<feature type="region of interest" description="Disordered" evidence="1">
    <location>
        <begin position="71"/>
        <end position="91"/>
    </location>
</feature>
<dbReference type="RefSeq" id="WP_157803872.1">
    <property type="nucleotide sequence ID" value="NZ_PGTZ01000012.1"/>
</dbReference>
<evidence type="ECO:0000256" key="1">
    <source>
        <dbReference type="SAM" id="MobiDB-lite"/>
    </source>
</evidence>
<accession>A0A2M8W391</accession>
<evidence type="ECO:0000313" key="2">
    <source>
        <dbReference type="EMBL" id="PJI85416.1"/>
    </source>
</evidence>
<feature type="region of interest" description="Disordered" evidence="1">
    <location>
        <begin position="118"/>
        <end position="141"/>
    </location>
</feature>
<reference evidence="2 3" key="1">
    <citation type="submission" date="2017-11" db="EMBL/GenBank/DDBJ databases">
        <title>Genomic Encyclopedia of Archaeal and Bacterial Type Strains, Phase II (KMG-II): From Individual Species to Whole Genera.</title>
        <authorList>
            <person name="Goeker M."/>
        </authorList>
    </citation>
    <scope>NUCLEOTIDE SEQUENCE [LARGE SCALE GENOMIC DNA]</scope>
    <source>
        <strain evidence="2 3">DSM 22413</strain>
    </source>
</reference>
<comment type="caution">
    <text evidence="2">The sequence shown here is derived from an EMBL/GenBank/DDBJ whole genome shotgun (WGS) entry which is preliminary data.</text>
</comment>
<feature type="compositionally biased region" description="Polar residues" evidence="1">
    <location>
        <begin position="71"/>
        <end position="85"/>
    </location>
</feature>